<keyword evidence="3" id="KW-1185">Reference proteome</keyword>
<dbReference type="Pfam" id="PF00583">
    <property type="entry name" value="Acetyltransf_1"/>
    <property type="match status" value="1"/>
</dbReference>
<dbReference type="Proteomes" id="UP000001161">
    <property type="component" value="Segment"/>
</dbReference>
<dbReference type="PROSITE" id="PS51186">
    <property type="entry name" value="GNAT"/>
    <property type="match status" value="1"/>
</dbReference>
<dbReference type="SUPFAM" id="SSF55729">
    <property type="entry name" value="Acyl-CoA N-acyltransferases (Nat)"/>
    <property type="match status" value="1"/>
</dbReference>
<dbReference type="InterPro" id="IPR000182">
    <property type="entry name" value="GNAT_dom"/>
</dbReference>
<dbReference type="KEGG" id="vg:1263057"/>
<dbReference type="EMBL" id="AF189021">
    <property type="protein sequence ID" value="AAG02610.1"/>
    <property type="molecule type" value="Genomic_DNA"/>
</dbReference>
<organism evidence="2 3">
    <name type="scientific">Roseobacter phage SIO1</name>
    <dbReference type="NCBI Taxonomy" id="2905867"/>
    <lineage>
        <taxon>Viruses</taxon>
        <taxon>Duplodnaviria</taxon>
        <taxon>Heunggongvirae</taxon>
        <taxon>Uroviricota</taxon>
        <taxon>Caudoviricetes</taxon>
        <taxon>Zobellviridae</taxon>
        <taxon>Cobavirinae</taxon>
        <taxon>Siovirus</taxon>
        <taxon>Siovirus americense</taxon>
    </lineage>
</organism>
<proteinExistence type="predicted"/>
<evidence type="ECO:0000313" key="2">
    <source>
        <dbReference type="EMBL" id="AAG02610.1"/>
    </source>
</evidence>
<dbReference type="OrthoDB" id="9932at10239"/>
<dbReference type="RefSeq" id="NP_064765.1">
    <property type="nucleotide sequence ID" value="NC_002519.1"/>
</dbReference>
<feature type="non-terminal residue" evidence="2">
    <location>
        <position position="1"/>
    </location>
</feature>
<evidence type="ECO:0000313" key="3">
    <source>
        <dbReference type="Proteomes" id="UP000001161"/>
    </source>
</evidence>
<dbReference type="InterPro" id="IPR016181">
    <property type="entry name" value="Acyl_CoA_acyltransferase"/>
</dbReference>
<dbReference type="CDD" id="cd04301">
    <property type="entry name" value="NAT_SF"/>
    <property type="match status" value="1"/>
</dbReference>
<name>Q9G0F8_9CAUD</name>
<evidence type="ECO:0000259" key="1">
    <source>
        <dbReference type="PROSITE" id="PS51186"/>
    </source>
</evidence>
<dbReference type="Gene3D" id="3.40.630.30">
    <property type="match status" value="1"/>
</dbReference>
<feature type="domain" description="N-acetyltransferase" evidence="1">
    <location>
        <begin position="8"/>
        <end position="153"/>
    </location>
</feature>
<protein>
    <submittedName>
        <fullName evidence="2">Gp26.2</fullName>
    </submittedName>
</protein>
<accession>Q9G0F8</accession>
<sequence>SVLKTTATKIRTATPDDVFDILILAKEFSKEAPQSHKWNKEKTEQFILSALQNTNMTIFVIDVDGEIEGALVGLLSELYMSYTVQATELAWFVSKDYRGKPASLKLIKAFEKWAKESGAKQIGMGDIEGISSLEKLYNRLGYERAETVYLKEL</sequence>
<reference evidence="2 3" key="1">
    <citation type="journal article" date="2000" name="Limnol. Oceanogr.">
        <title>The complete genomic sequence of the marine phage Roseophage SIO1 shares homology with nonmarine phages.</title>
        <authorList>
            <person name="Rohwer F.L."/>
            <person name="Segall A.M."/>
            <person name="Steward G."/>
            <person name="Seguritan V."/>
            <person name="Breitbart M."/>
            <person name="Wolven F."/>
            <person name="Azam F."/>
        </authorList>
    </citation>
    <scope>NUCLEOTIDE SEQUENCE [LARGE SCALE GENOMIC DNA]</scope>
</reference>
<dbReference type="GO" id="GO:0016747">
    <property type="term" value="F:acyltransferase activity, transferring groups other than amino-acyl groups"/>
    <property type="evidence" value="ECO:0007669"/>
    <property type="project" value="InterPro"/>
</dbReference>
<dbReference type="GeneID" id="1263057"/>